<reference evidence="1 2" key="1">
    <citation type="submission" date="2012-05" db="EMBL/GenBank/DDBJ databases">
        <authorList>
            <person name="Weinstock G."/>
            <person name="Sodergren E."/>
            <person name="Lobos E.A."/>
            <person name="Fulton L."/>
            <person name="Fulton R."/>
            <person name="Courtney L."/>
            <person name="Fronick C."/>
            <person name="O'Laughlin M."/>
            <person name="Godfrey J."/>
            <person name="Wilson R.M."/>
            <person name="Miner T."/>
            <person name="Farmer C."/>
            <person name="Delehaunty K."/>
            <person name="Cordes M."/>
            <person name="Minx P."/>
            <person name="Tomlinson C."/>
            <person name="Chen J."/>
            <person name="Wollam A."/>
            <person name="Pepin K.H."/>
            <person name="Bhonagiri V."/>
            <person name="Zhang X."/>
            <person name="Suruliraj S."/>
            <person name="Warren W."/>
            <person name="Mitreva M."/>
            <person name="Mardis E.R."/>
            <person name="Wilson R.K."/>
        </authorList>
    </citation>
    <scope>NUCLEOTIDE SEQUENCE [LARGE SCALE GENOMIC DNA]</scope>
    <source>
        <strain evidence="1 2">F0235</strain>
    </source>
</reference>
<dbReference type="HOGENOM" id="CLU_059338_0_0_11"/>
<keyword evidence="2" id="KW-1185">Reference proteome</keyword>
<organism evidence="1 2">
    <name type="scientific">Corynebacterium durum F0235</name>
    <dbReference type="NCBI Taxonomy" id="1035195"/>
    <lineage>
        <taxon>Bacteria</taxon>
        <taxon>Bacillati</taxon>
        <taxon>Actinomycetota</taxon>
        <taxon>Actinomycetes</taxon>
        <taxon>Mycobacteriales</taxon>
        <taxon>Corynebacteriaceae</taxon>
        <taxon>Corynebacterium</taxon>
    </lineage>
</organism>
<evidence type="ECO:0008006" key="3">
    <source>
        <dbReference type="Google" id="ProtNLM"/>
    </source>
</evidence>
<proteinExistence type="predicted"/>
<dbReference type="eggNOG" id="COG2852">
    <property type="taxonomic scope" value="Bacteria"/>
</dbReference>
<dbReference type="AlphaFoldDB" id="L1MGG2"/>
<comment type="caution">
    <text evidence="1">The sequence shown here is derived from an EMBL/GenBank/DDBJ whole genome shotgun (WGS) entry which is preliminary data.</text>
</comment>
<gene>
    <name evidence="1" type="ORF">HMPREF9997_01522</name>
</gene>
<protein>
    <recommendedName>
        <fullName evidence="3">DUF559 domain-containing protein</fullName>
    </recommendedName>
</protein>
<dbReference type="PATRIC" id="fig|1035195.3.peg.1371"/>
<dbReference type="Gene3D" id="3.40.960.10">
    <property type="entry name" value="VSR Endonuclease"/>
    <property type="match status" value="1"/>
</dbReference>
<accession>L1MGG2</accession>
<dbReference type="EMBL" id="AMEM01000018">
    <property type="protein sequence ID" value="EKX90307.1"/>
    <property type="molecule type" value="Genomic_DNA"/>
</dbReference>
<dbReference type="STRING" id="1035195.HMPREF9997_01522"/>
<dbReference type="Proteomes" id="UP000010445">
    <property type="component" value="Unassembled WGS sequence"/>
</dbReference>
<name>L1MGG2_9CORY</name>
<evidence type="ECO:0000313" key="1">
    <source>
        <dbReference type="EMBL" id="EKX90307.1"/>
    </source>
</evidence>
<evidence type="ECO:0000313" key="2">
    <source>
        <dbReference type="Proteomes" id="UP000010445"/>
    </source>
</evidence>
<sequence>MLRTEGSTHVDIITRARAHHLTAPEAVIDSWVAASYAGLSYWTDTAPVTLLVRSGFYKTTDLRRPNRRRLSASLEKCTPDPEFPNLRTTMLPYAAAQCLRDIVNNAHGWWTYNVPGLSYGETRSVQFIDAIRQLDPHLNLGDIQAEAKGVVKKTIVEKAVGLSDPGAQSPPETALRLIAAQVHPGLTTQIPIYYGGRLVTKLDCGWRKEKVGLFYDGEHHLTRKQHDYDAEVTLILHDLGWESMRVTNALLQNPTALQRHIAQRVIPRAL</sequence>